<dbReference type="PRINTS" id="PR00039">
    <property type="entry name" value="HTHLYSR"/>
</dbReference>
<dbReference type="EMBL" id="JACRUP010000009">
    <property type="protein sequence ID" value="MBC5851972.1"/>
    <property type="molecule type" value="Genomic_DNA"/>
</dbReference>
<dbReference type="Proteomes" id="UP000615796">
    <property type="component" value="Unassembled WGS sequence"/>
</dbReference>
<keyword evidence="2" id="KW-0805">Transcription regulation</keyword>
<dbReference type="InterPro" id="IPR000847">
    <property type="entry name" value="LysR_HTH_N"/>
</dbReference>
<accession>A0A9X0UI64</accession>
<reference evidence="6" key="1">
    <citation type="submission" date="2020-08" db="EMBL/GenBank/DDBJ databases">
        <title>Genome Sequencing and Pan-Genome Analysis of Migratory bird Vibrio Strains, Inner Mongolia.</title>
        <authorList>
            <person name="Zheng L."/>
        </authorList>
    </citation>
    <scope>NUCLEOTIDE SEQUENCE</scope>
    <source>
        <strain evidence="6">M13F</strain>
    </source>
</reference>
<dbReference type="RefSeq" id="WP_072671297.1">
    <property type="nucleotide sequence ID" value="NZ_CP095311.1"/>
</dbReference>
<feature type="domain" description="HTH lysR-type" evidence="5">
    <location>
        <begin position="1"/>
        <end position="59"/>
    </location>
</feature>
<dbReference type="PROSITE" id="PS50931">
    <property type="entry name" value="HTH_LYSR"/>
    <property type="match status" value="1"/>
</dbReference>
<gene>
    <name evidence="6" type="ORF">H8Q88_13785</name>
</gene>
<evidence type="ECO:0000256" key="1">
    <source>
        <dbReference type="ARBA" id="ARBA00009437"/>
    </source>
</evidence>
<evidence type="ECO:0000256" key="3">
    <source>
        <dbReference type="ARBA" id="ARBA00023125"/>
    </source>
</evidence>
<comment type="similarity">
    <text evidence="1">Belongs to the LysR transcriptional regulatory family.</text>
</comment>
<dbReference type="Pfam" id="PF00126">
    <property type="entry name" value="HTH_1"/>
    <property type="match status" value="1"/>
</dbReference>
<dbReference type="InterPro" id="IPR036388">
    <property type="entry name" value="WH-like_DNA-bd_sf"/>
</dbReference>
<evidence type="ECO:0000259" key="5">
    <source>
        <dbReference type="PROSITE" id="PS50931"/>
    </source>
</evidence>
<dbReference type="GO" id="GO:0000976">
    <property type="term" value="F:transcription cis-regulatory region binding"/>
    <property type="evidence" value="ECO:0007669"/>
    <property type="project" value="TreeGrafter"/>
</dbReference>
<dbReference type="InterPro" id="IPR036390">
    <property type="entry name" value="WH_DNA-bd_sf"/>
</dbReference>
<keyword evidence="7" id="KW-1185">Reference proteome</keyword>
<proteinExistence type="inferred from homology"/>
<evidence type="ECO:0000256" key="2">
    <source>
        <dbReference type="ARBA" id="ARBA00023015"/>
    </source>
</evidence>
<keyword evidence="3" id="KW-0238">DNA-binding</keyword>
<dbReference type="SUPFAM" id="SSF53850">
    <property type="entry name" value="Periplasmic binding protein-like II"/>
    <property type="match status" value="1"/>
</dbReference>
<name>A0A9X0UI64_VIBME</name>
<comment type="caution">
    <text evidence="6">The sequence shown here is derived from an EMBL/GenBank/DDBJ whole genome shotgun (WGS) entry which is preliminary data.</text>
</comment>
<dbReference type="PANTHER" id="PTHR30126">
    <property type="entry name" value="HTH-TYPE TRANSCRIPTIONAL REGULATOR"/>
    <property type="match status" value="1"/>
</dbReference>
<evidence type="ECO:0000313" key="6">
    <source>
        <dbReference type="EMBL" id="MBC5851972.1"/>
    </source>
</evidence>
<evidence type="ECO:0000256" key="4">
    <source>
        <dbReference type="ARBA" id="ARBA00023163"/>
    </source>
</evidence>
<sequence length="323" mass="36429">MKLQQLRYIREIQRNGYNISLTSEKLFTSQPGISKQVALLEGELGVQIFERQGKHLSGATEIGQQIIQEASKMLEIEEKIKAISASVTAPDRGRMNIHTTNAIAKFLLPETVRYFMNKYPKVSLHMGTIEPDSRGNTLPTGPYDFSVVAQEIDEQADLAVLPAYKWSLSLILPLNHPLANVENITLEQLAQEKLISYELKSTGRMAIDDAFAKRGLTPTYIVTAMDAEVIKEYVRLGVGVGLIASVATHTMSDSIVVRSLEGLVPDCYAWLCYSKNLFLQQYMYDFIAKFAPHLTRTMIEQTAHLSKAELTKWFEDMNLMTYR</sequence>
<dbReference type="AlphaFoldDB" id="A0A9X0UI64"/>
<dbReference type="PANTHER" id="PTHR30126:SF6">
    <property type="entry name" value="HTH-TYPE TRANSCRIPTIONAL REGULATOR CYSB-RELATED"/>
    <property type="match status" value="1"/>
</dbReference>
<dbReference type="GO" id="GO:0003700">
    <property type="term" value="F:DNA-binding transcription factor activity"/>
    <property type="evidence" value="ECO:0007669"/>
    <property type="project" value="InterPro"/>
</dbReference>
<organism evidence="6 7">
    <name type="scientific">Vibrio metschnikovii</name>
    <dbReference type="NCBI Taxonomy" id="28172"/>
    <lineage>
        <taxon>Bacteria</taxon>
        <taxon>Pseudomonadati</taxon>
        <taxon>Pseudomonadota</taxon>
        <taxon>Gammaproteobacteria</taxon>
        <taxon>Vibrionales</taxon>
        <taxon>Vibrionaceae</taxon>
        <taxon>Vibrio</taxon>
    </lineage>
</organism>
<protein>
    <submittedName>
        <fullName evidence="6">LysR family transcriptional regulator</fullName>
    </submittedName>
</protein>
<evidence type="ECO:0000313" key="7">
    <source>
        <dbReference type="Proteomes" id="UP000615796"/>
    </source>
</evidence>
<dbReference type="Gene3D" id="3.40.190.10">
    <property type="entry name" value="Periplasmic binding protein-like II"/>
    <property type="match status" value="2"/>
</dbReference>
<dbReference type="Gene3D" id="1.10.10.10">
    <property type="entry name" value="Winged helix-like DNA-binding domain superfamily/Winged helix DNA-binding domain"/>
    <property type="match status" value="1"/>
</dbReference>
<dbReference type="InterPro" id="IPR005119">
    <property type="entry name" value="LysR_subst-bd"/>
</dbReference>
<keyword evidence="4" id="KW-0804">Transcription</keyword>
<dbReference type="GO" id="GO:0019344">
    <property type="term" value="P:cysteine biosynthetic process"/>
    <property type="evidence" value="ECO:0007669"/>
    <property type="project" value="TreeGrafter"/>
</dbReference>
<dbReference type="SUPFAM" id="SSF46785">
    <property type="entry name" value="Winged helix' DNA-binding domain"/>
    <property type="match status" value="1"/>
</dbReference>
<dbReference type="Pfam" id="PF03466">
    <property type="entry name" value="LysR_substrate"/>
    <property type="match status" value="1"/>
</dbReference>